<protein>
    <recommendedName>
        <fullName evidence="4">DUF4355 domain-containing protein</fullName>
    </recommendedName>
</protein>
<evidence type="ECO:0000256" key="1">
    <source>
        <dbReference type="SAM" id="MobiDB-lite"/>
    </source>
</evidence>
<dbReference type="Proteomes" id="UP001482154">
    <property type="component" value="Unassembled WGS sequence"/>
</dbReference>
<dbReference type="RefSeq" id="WP_349111160.1">
    <property type="nucleotide sequence ID" value="NZ_JBBNIN010000015.1"/>
</dbReference>
<accession>A0ABV1IWD6</accession>
<feature type="compositionally biased region" description="Acidic residues" evidence="1">
    <location>
        <begin position="1"/>
        <end position="14"/>
    </location>
</feature>
<dbReference type="EMBL" id="JBBNIN010000015">
    <property type="protein sequence ID" value="MEQ2711535.1"/>
    <property type="molecule type" value="Genomic_DNA"/>
</dbReference>
<sequence>MSDIEENSVEETEEVGASTTEERDGKEQGSAIEQKPEKKYTDADVDRIVSKRLNREREKLSKALGEGQKESELEIRERKVLERELSIEVREKLEKDKLPQSLSKLMNYSSAEGFTKSYDEITGTFKEALQIAIKPYIAGRTPRVSAGSPNIADQQIADIFKSR</sequence>
<evidence type="ECO:0000313" key="2">
    <source>
        <dbReference type="EMBL" id="MEQ2711535.1"/>
    </source>
</evidence>
<evidence type="ECO:0008006" key="4">
    <source>
        <dbReference type="Google" id="ProtNLM"/>
    </source>
</evidence>
<evidence type="ECO:0000313" key="3">
    <source>
        <dbReference type="Proteomes" id="UP001482154"/>
    </source>
</evidence>
<name>A0ABV1IWD6_9FIRM</name>
<proteinExistence type="predicted"/>
<feature type="region of interest" description="Disordered" evidence="1">
    <location>
        <begin position="1"/>
        <end position="48"/>
    </location>
</feature>
<keyword evidence="3" id="KW-1185">Reference proteome</keyword>
<feature type="compositionally biased region" description="Basic and acidic residues" evidence="1">
    <location>
        <begin position="34"/>
        <end position="48"/>
    </location>
</feature>
<comment type="caution">
    <text evidence="2">The sequence shown here is derived from an EMBL/GenBank/DDBJ whole genome shotgun (WGS) entry which is preliminary data.</text>
</comment>
<reference evidence="2 3" key="1">
    <citation type="submission" date="2024-04" db="EMBL/GenBank/DDBJ databases">
        <title>Human intestinal bacterial collection.</title>
        <authorList>
            <person name="Pauvert C."/>
            <person name="Hitch T.C.A."/>
            <person name="Clavel T."/>
        </authorList>
    </citation>
    <scope>NUCLEOTIDE SEQUENCE [LARGE SCALE GENOMIC DNA]</scope>
    <source>
        <strain evidence="2 3">CLA-AA-H249</strain>
    </source>
</reference>
<gene>
    <name evidence="2" type="ORF">AAAU51_10160</name>
</gene>
<organism evidence="2 3">
    <name type="scientific">Anaerostipes amylophilus</name>
    <dbReference type="NCBI Taxonomy" id="2981779"/>
    <lineage>
        <taxon>Bacteria</taxon>
        <taxon>Bacillati</taxon>
        <taxon>Bacillota</taxon>
        <taxon>Clostridia</taxon>
        <taxon>Lachnospirales</taxon>
        <taxon>Lachnospiraceae</taxon>
        <taxon>Anaerostipes</taxon>
    </lineage>
</organism>